<dbReference type="AlphaFoldDB" id="A0A1A0D9C0"/>
<accession>A0A1A0D9C0</accession>
<proteinExistence type="predicted"/>
<feature type="region of interest" description="Disordered" evidence="1">
    <location>
        <begin position="117"/>
        <end position="149"/>
    </location>
</feature>
<dbReference type="InterPro" id="IPR056312">
    <property type="entry name" value="Xre-MbcA-ParS_M"/>
</dbReference>
<evidence type="ECO:0000256" key="1">
    <source>
        <dbReference type="SAM" id="MobiDB-lite"/>
    </source>
</evidence>
<gene>
    <name evidence="3" type="ORF">SRCM100623_02125</name>
</gene>
<reference evidence="3 4" key="1">
    <citation type="submission" date="2016-05" db="EMBL/GenBank/DDBJ databases">
        <title>Genome sequencing of Acetobacter pasteurianus strain SRCM100623.</title>
        <authorList>
            <person name="Song Y.R."/>
        </authorList>
    </citation>
    <scope>NUCLEOTIDE SEQUENCE [LARGE SCALE GENOMIC DNA]</scope>
    <source>
        <strain evidence="3 4">SRCM100623</strain>
    </source>
</reference>
<dbReference type="PATRIC" id="fig|438.15.peg.2361"/>
<name>A0A1A0D9C0_ACEPA</name>
<dbReference type="Pfam" id="PF23125">
    <property type="entry name" value="Xre-MbcA-ParS_M"/>
    <property type="match status" value="1"/>
</dbReference>
<evidence type="ECO:0000313" key="3">
    <source>
        <dbReference type="EMBL" id="OAZ71182.1"/>
    </source>
</evidence>
<evidence type="ECO:0000259" key="2">
    <source>
        <dbReference type="Pfam" id="PF23125"/>
    </source>
</evidence>
<feature type="domain" description="Antitoxin Xre/MbcA/ParS-like middle" evidence="2">
    <location>
        <begin position="175"/>
        <end position="221"/>
    </location>
</feature>
<comment type="caution">
    <text evidence="3">The sequence shown here is derived from an EMBL/GenBank/DDBJ whole genome shotgun (WGS) entry which is preliminary data.</text>
</comment>
<organism evidence="3 4">
    <name type="scientific">Acetobacter pasteurianus</name>
    <name type="common">Acetobacter turbidans</name>
    <dbReference type="NCBI Taxonomy" id="438"/>
    <lineage>
        <taxon>Bacteria</taxon>
        <taxon>Pseudomonadati</taxon>
        <taxon>Pseudomonadota</taxon>
        <taxon>Alphaproteobacteria</taxon>
        <taxon>Acetobacterales</taxon>
        <taxon>Acetobacteraceae</taxon>
        <taxon>Acetobacter</taxon>
    </lineage>
</organism>
<sequence>MVRMGSSPVKTAFRREIGQTLKREFKITERQSVAVLELLSKVAGTMSESPKVSVQEAIRNVSVTTINNSKIISENNKSAIANSIIAMADVGFSSADIVAYIYSYYLAGADYEQKKQKIGNPKNKGTDSLEKSTVVGSDESKISGPQDAKKSVGSNLKKFVIDRPIESWAGHVLKAGEIKEKFGIPTSTLHSWRETNRIVAIKRNHRNFCYPLEQFVDGKPVAGIEDILKLSPSSRSAWLWLCQRHPTTKDMRPIDLLRKGDAQIVVDAAQGEFGCQANG</sequence>
<protein>
    <recommendedName>
        <fullName evidence="2">Antitoxin Xre/MbcA/ParS-like middle domain-containing protein</fullName>
    </recommendedName>
</protein>
<evidence type="ECO:0000313" key="4">
    <source>
        <dbReference type="Proteomes" id="UP000093796"/>
    </source>
</evidence>
<dbReference type="EMBL" id="LYUD01000112">
    <property type="protein sequence ID" value="OAZ71182.1"/>
    <property type="molecule type" value="Genomic_DNA"/>
</dbReference>
<dbReference type="Proteomes" id="UP000093796">
    <property type="component" value="Unassembled WGS sequence"/>
</dbReference>